<feature type="binding site" evidence="2">
    <location>
        <begin position="140"/>
        <end position="158"/>
    </location>
    <ligand>
        <name>ATP</name>
        <dbReference type="ChEBI" id="CHEBI:30616"/>
    </ligand>
</feature>
<feature type="binding site" evidence="2">
    <location>
        <begin position="207"/>
        <end position="214"/>
    </location>
    <ligand>
        <name>ATP</name>
        <dbReference type="ChEBI" id="CHEBI:30616"/>
    </ligand>
</feature>
<evidence type="ECO:0000256" key="2">
    <source>
        <dbReference type="PIRSR" id="PIRSR640198-2"/>
    </source>
</evidence>
<dbReference type="InterPro" id="IPR003812">
    <property type="entry name" value="Fido"/>
</dbReference>
<name>A0A1Q5ZZ97_9SPHI</name>
<feature type="site" description="Important for autoinhibition of adenylyltransferase activity" evidence="3">
    <location>
        <position position="55"/>
    </location>
</feature>
<accession>A0A1Q5ZZ97</accession>
<dbReference type="OrthoDB" id="9814400at2"/>
<feature type="domain" description="Fido" evidence="4">
    <location>
        <begin position="105"/>
        <end position="260"/>
    </location>
</feature>
<dbReference type="EMBL" id="MPPL01000001">
    <property type="protein sequence ID" value="OKS87069.1"/>
    <property type="molecule type" value="Genomic_DNA"/>
</dbReference>
<dbReference type="AlphaFoldDB" id="A0A1Q5ZZ97"/>
<dbReference type="GO" id="GO:0005524">
    <property type="term" value="F:ATP binding"/>
    <property type="evidence" value="ECO:0007669"/>
    <property type="project" value="UniProtKB-KW"/>
</dbReference>
<organism evidence="5 6">
    <name type="scientific">Mucilaginibacter polytrichastri</name>
    <dbReference type="NCBI Taxonomy" id="1302689"/>
    <lineage>
        <taxon>Bacteria</taxon>
        <taxon>Pseudomonadati</taxon>
        <taxon>Bacteroidota</taxon>
        <taxon>Sphingobacteriia</taxon>
        <taxon>Sphingobacteriales</taxon>
        <taxon>Sphingobacteriaceae</taxon>
        <taxon>Mucilaginibacter</taxon>
    </lineage>
</organism>
<dbReference type="SUPFAM" id="SSF140931">
    <property type="entry name" value="Fic-like"/>
    <property type="match status" value="1"/>
</dbReference>
<feature type="active site" evidence="1">
    <location>
        <position position="203"/>
    </location>
</feature>
<evidence type="ECO:0000313" key="6">
    <source>
        <dbReference type="Proteomes" id="UP000186720"/>
    </source>
</evidence>
<dbReference type="Gene3D" id="1.10.3290.10">
    <property type="entry name" value="Fido-like domain"/>
    <property type="match status" value="1"/>
</dbReference>
<keyword evidence="2" id="KW-0067">ATP-binding</keyword>
<evidence type="ECO:0000313" key="5">
    <source>
        <dbReference type="EMBL" id="OKS87069.1"/>
    </source>
</evidence>
<keyword evidence="2" id="KW-0547">Nucleotide-binding</keyword>
<dbReference type="PANTHER" id="PTHR13504:SF38">
    <property type="entry name" value="FIDO DOMAIN-CONTAINING PROTEIN"/>
    <property type="match status" value="1"/>
</dbReference>
<evidence type="ECO:0000259" key="4">
    <source>
        <dbReference type="PROSITE" id="PS51459"/>
    </source>
</evidence>
<dbReference type="Proteomes" id="UP000186720">
    <property type="component" value="Unassembled WGS sequence"/>
</dbReference>
<gene>
    <name evidence="5" type="ORF">RG47T_2528</name>
</gene>
<dbReference type="RefSeq" id="WP_074489733.1">
    <property type="nucleotide sequence ID" value="NZ_FPAM01000005.1"/>
</dbReference>
<dbReference type="Pfam" id="PF02661">
    <property type="entry name" value="Fic"/>
    <property type="match status" value="1"/>
</dbReference>
<feature type="binding site" evidence="2">
    <location>
        <begin position="239"/>
        <end position="240"/>
    </location>
    <ligand>
        <name>ATP</name>
        <dbReference type="ChEBI" id="CHEBI:30616"/>
    </ligand>
</feature>
<dbReference type="PANTHER" id="PTHR13504">
    <property type="entry name" value="FIDO DOMAIN-CONTAINING PROTEIN DDB_G0283145"/>
    <property type="match status" value="1"/>
</dbReference>
<comment type="caution">
    <text evidence="5">The sequence shown here is derived from an EMBL/GenBank/DDBJ whole genome shotgun (WGS) entry which is preliminary data.</text>
</comment>
<dbReference type="PROSITE" id="PS51459">
    <property type="entry name" value="FIDO"/>
    <property type="match status" value="1"/>
</dbReference>
<dbReference type="STRING" id="1302689.RG47T_2528"/>
<protein>
    <recommendedName>
        <fullName evidence="4">Fido domain-containing protein</fullName>
    </recommendedName>
</protein>
<proteinExistence type="predicted"/>
<evidence type="ECO:0000256" key="1">
    <source>
        <dbReference type="PIRSR" id="PIRSR640198-1"/>
    </source>
</evidence>
<sequence length="455" mass="52913">MNLDLEIEFSKADIIKDVESLKNQIDAMRPLPADVEGRVMQKLRLDWNYNSNAIEGNKLNYGETTALLMHGITAKGKPLKDHLDIQGHNEAINYLIGLVKDPRPITETDIRTLHEIILGEPKVIQAETTEGLPTTKTMIVGDYKKLPNHVRTKTGEIHYYATPEEVPAKMEELMNWYYEALNNSQINPVVVSALFHHKFVAIHPFDDGNGRMARILMNLILMRSGYPVTVIKTDNKDNYYALLSRADVGDNWPFIEYIVERAKNSLQLYLKAARGGDIDEDEDIDKEIALFKMELKNEITLKEKKTKDIVIKVITNELFPLIESIITKEKKISEFFFSSSFQIRIYYKADSKDQYEYDSYPFADSFIKKLDQSYSKLEFESRYIEFKDDKNSFNSILKVYFEFDTYHYRFNVEQESNMINKLYHESFSIEEKNLITKVIINNIQKLIKDSLTKKA</sequence>
<dbReference type="InterPro" id="IPR040198">
    <property type="entry name" value="Fido_containing"/>
</dbReference>
<keyword evidence="6" id="KW-1185">Reference proteome</keyword>
<dbReference type="InterPro" id="IPR036597">
    <property type="entry name" value="Fido-like_dom_sf"/>
</dbReference>
<evidence type="ECO:0000256" key="3">
    <source>
        <dbReference type="PIRSR" id="PIRSR640198-3"/>
    </source>
</evidence>
<reference evidence="5 6" key="1">
    <citation type="submission" date="2016-11" db="EMBL/GenBank/DDBJ databases">
        <title>Whole Genome Sequencing of Mucilaginibacter polytrichastri RG4-7(T) isolated from the moss sample.</title>
        <authorList>
            <person name="Li Y."/>
        </authorList>
    </citation>
    <scope>NUCLEOTIDE SEQUENCE [LARGE SCALE GENOMIC DNA]</scope>
    <source>
        <strain evidence="5 6">RG4-7</strain>
    </source>
</reference>